<keyword evidence="4" id="KW-0106">Calcium</keyword>
<dbReference type="Pfam" id="PF01951">
    <property type="entry name" value="Archease"/>
    <property type="match status" value="1"/>
</dbReference>
<evidence type="ECO:0000313" key="6">
    <source>
        <dbReference type="EMBL" id="AAR38859.1"/>
    </source>
</evidence>
<keyword evidence="3" id="KW-0479">Metal-binding</keyword>
<dbReference type="KEGG" id="neq:NEQ004"/>
<dbReference type="PANTHER" id="PTHR12682:SF11">
    <property type="entry name" value="PROTEIN ARCHEASE"/>
    <property type="match status" value="1"/>
</dbReference>
<dbReference type="HOGENOM" id="CLU_111362_3_0_2"/>
<evidence type="ECO:0000256" key="4">
    <source>
        <dbReference type="ARBA" id="ARBA00022837"/>
    </source>
</evidence>
<sequence length="152" mass="17963">MICIRDYCFEYLDHTADVMIKAYGRNLKHAFYSAAAGMLHLIYDVDKVESDSEKIEIESYGDYASEVLYDWLSNILAQFYIKKIAFGFFKIKNLRRIKNGKKQWYLKGYAMGEPYSMEKHNFKKEVKAVTWHGLDIKREGRAKYVIEFIVDI</sequence>
<dbReference type="SUPFAM" id="SSF69819">
    <property type="entry name" value="MTH1598-like"/>
    <property type="match status" value="1"/>
</dbReference>
<accession>Q74MG0</accession>
<name>Q74MG0_NANEQ</name>
<dbReference type="InterPro" id="IPR002804">
    <property type="entry name" value="Archease"/>
</dbReference>
<dbReference type="GO" id="GO:0008033">
    <property type="term" value="P:tRNA processing"/>
    <property type="evidence" value="ECO:0007669"/>
    <property type="project" value="UniProtKB-KW"/>
</dbReference>
<dbReference type="Proteomes" id="UP000000578">
    <property type="component" value="Chromosome"/>
</dbReference>
<dbReference type="Gene3D" id="3.55.10.10">
    <property type="entry name" value="Archease domain"/>
    <property type="match status" value="1"/>
</dbReference>
<dbReference type="EnsemblBacteria" id="AAR38859">
    <property type="protein sequence ID" value="AAR38859"/>
    <property type="gene ID" value="NEQ004"/>
</dbReference>
<dbReference type="BioCyc" id="NEQU228908:GJB6-5-MONOMER"/>
<feature type="domain" description="Archease" evidence="5">
    <location>
        <begin position="9"/>
        <end position="152"/>
    </location>
</feature>
<evidence type="ECO:0000313" key="7">
    <source>
        <dbReference type="Proteomes" id="UP000000578"/>
    </source>
</evidence>
<proteinExistence type="inferred from homology"/>
<evidence type="ECO:0000259" key="5">
    <source>
        <dbReference type="Pfam" id="PF01951"/>
    </source>
</evidence>
<dbReference type="EMBL" id="AE017199">
    <property type="protein sequence ID" value="AAR38859.1"/>
    <property type="molecule type" value="Genomic_DNA"/>
</dbReference>
<dbReference type="InterPro" id="IPR036820">
    <property type="entry name" value="Archease_dom_sf"/>
</dbReference>
<dbReference type="InterPro" id="IPR023572">
    <property type="entry name" value="Archease_dom"/>
</dbReference>
<comment type="similarity">
    <text evidence="1">Belongs to the archease family.</text>
</comment>
<dbReference type="AlphaFoldDB" id="Q74MG0"/>
<keyword evidence="2" id="KW-0819">tRNA processing</keyword>
<evidence type="ECO:0000256" key="1">
    <source>
        <dbReference type="ARBA" id="ARBA00007963"/>
    </source>
</evidence>
<evidence type="ECO:0000256" key="3">
    <source>
        <dbReference type="ARBA" id="ARBA00022723"/>
    </source>
</evidence>
<organism evidence="6 7">
    <name type="scientific">Nanoarchaeum equitans (strain Kin4-M)</name>
    <dbReference type="NCBI Taxonomy" id="228908"/>
    <lineage>
        <taxon>Archaea</taxon>
        <taxon>Nanobdellota</taxon>
        <taxon>Candidatus Nanoarchaeia</taxon>
        <taxon>Nanoarchaeales</taxon>
        <taxon>Nanoarchaeaceae</taxon>
        <taxon>Nanoarchaeum</taxon>
    </lineage>
</organism>
<reference evidence="6 7" key="1">
    <citation type="journal article" date="2003" name="Proc. Natl. Acad. Sci. U.S.A.">
        <title>The genome of Nanoarchaeum equitans: insights into early archaeal evolution and derived parasitism.</title>
        <authorList>
            <person name="Waters E."/>
            <person name="Hohn M.J."/>
            <person name="Ahel I."/>
            <person name="Graham D.E."/>
            <person name="Adams M.D."/>
            <person name="Barnstead M."/>
            <person name="Beeson K.Y."/>
            <person name="Bibbs L."/>
            <person name="Bolanos R."/>
            <person name="Keller M."/>
            <person name="Kretz K."/>
            <person name="Lin X."/>
            <person name="Mathur E."/>
            <person name="Ni J."/>
            <person name="Podar M."/>
            <person name="Richardson T."/>
            <person name="Sutton G.G."/>
            <person name="Simon M."/>
            <person name="Soll D."/>
            <person name="Stetter K.O."/>
            <person name="Short J.M."/>
            <person name="Noordewier M."/>
        </authorList>
    </citation>
    <scope>NUCLEOTIDE SEQUENCE [LARGE SCALE GENOMIC DNA]</scope>
    <source>
        <strain evidence="6 7">Kin4-M</strain>
    </source>
</reference>
<dbReference type="GO" id="GO:0046872">
    <property type="term" value="F:metal ion binding"/>
    <property type="evidence" value="ECO:0007669"/>
    <property type="project" value="UniProtKB-KW"/>
</dbReference>
<dbReference type="PANTHER" id="PTHR12682">
    <property type="entry name" value="ARCHEASE"/>
    <property type="match status" value="1"/>
</dbReference>
<evidence type="ECO:0000256" key="2">
    <source>
        <dbReference type="ARBA" id="ARBA00022694"/>
    </source>
</evidence>
<gene>
    <name evidence="6" type="ordered locus">NEQ004</name>
</gene>
<dbReference type="STRING" id="228908.NEQ004"/>
<protein>
    <submittedName>
        <fullName evidence="6">NEQ004</fullName>
    </submittedName>
</protein>
<keyword evidence="7" id="KW-1185">Reference proteome</keyword>